<feature type="region of interest" description="Disordered" evidence="1">
    <location>
        <begin position="193"/>
        <end position="253"/>
    </location>
</feature>
<dbReference type="EMBL" id="CACVKT020003445">
    <property type="protein sequence ID" value="CAC5383768.1"/>
    <property type="molecule type" value="Genomic_DNA"/>
</dbReference>
<evidence type="ECO:0000313" key="2">
    <source>
        <dbReference type="EMBL" id="CAC5383768.1"/>
    </source>
</evidence>
<accession>A0A6J8BIE5</accession>
<feature type="compositionally biased region" description="Basic and acidic residues" evidence="1">
    <location>
        <begin position="203"/>
        <end position="221"/>
    </location>
</feature>
<keyword evidence="3" id="KW-1185">Reference proteome</keyword>
<evidence type="ECO:0000313" key="3">
    <source>
        <dbReference type="Proteomes" id="UP000507470"/>
    </source>
</evidence>
<feature type="compositionally biased region" description="Low complexity" evidence="1">
    <location>
        <begin position="223"/>
        <end position="237"/>
    </location>
</feature>
<organism evidence="2 3">
    <name type="scientific">Mytilus coruscus</name>
    <name type="common">Sea mussel</name>
    <dbReference type="NCBI Taxonomy" id="42192"/>
    <lineage>
        <taxon>Eukaryota</taxon>
        <taxon>Metazoa</taxon>
        <taxon>Spiralia</taxon>
        <taxon>Lophotrochozoa</taxon>
        <taxon>Mollusca</taxon>
        <taxon>Bivalvia</taxon>
        <taxon>Autobranchia</taxon>
        <taxon>Pteriomorphia</taxon>
        <taxon>Mytilida</taxon>
        <taxon>Mytiloidea</taxon>
        <taxon>Mytilidae</taxon>
        <taxon>Mytilinae</taxon>
        <taxon>Mytilus</taxon>
    </lineage>
</organism>
<reference evidence="2 3" key="1">
    <citation type="submission" date="2020-06" db="EMBL/GenBank/DDBJ databases">
        <authorList>
            <person name="Li R."/>
            <person name="Bekaert M."/>
        </authorList>
    </citation>
    <scope>NUCLEOTIDE SEQUENCE [LARGE SCALE GENOMIC DNA]</scope>
    <source>
        <strain evidence="3">wild</strain>
    </source>
</reference>
<feature type="compositionally biased region" description="Basic residues" evidence="1">
    <location>
        <begin position="238"/>
        <end position="253"/>
    </location>
</feature>
<gene>
    <name evidence="2" type="ORF">MCOR_19481</name>
</gene>
<protein>
    <submittedName>
        <fullName evidence="2">Uncharacterized protein</fullName>
    </submittedName>
</protein>
<evidence type="ECO:0000256" key="1">
    <source>
        <dbReference type="SAM" id="MobiDB-lite"/>
    </source>
</evidence>
<name>A0A6J8BIE5_MYTCO</name>
<proteinExistence type="predicted"/>
<sequence length="479" mass="55469">MRNSIHNLNERPSIDYNDVDFDALSFDPIQEYQVNHAVIDIPNSTKEQLTLNNIRGTSGPTIPDIINQRKDVKRISVFEHLGTELHKSTSQGLEKFTQNKSINGCRIISNDFQDNDNKTLISESSNAVEINSIIKIDTKVGNLDLKGETCLSELEEIESRKQSRSHSSDSNRRKVIKTSSNFVVVNIEKEGPRSETYQYSAHAHTERIKDKRSILGDRKPEMSNSKNNINEKSSSPNKKQHHSKIKTNTKRSKNGFKVSEDNIDINKLSKMDINSLVAYLSTCSRELDTFLFKHVVIEHMSLFLQVMRKLCESQHYSLVQKALNPLKERKFFDRQDIKDTICELSFQFEDEEMHMLIHLLLLMKGLVYHVNSGPSDLIQPLDSLERCVQKNVKDENQQRDLEFLIQETRDKWNQDNTPFTENKLSTLAILPDLTEIESCESCIVDSDYEDYETEEGYLRRLFMVHRQDFIRPLCRGFMS</sequence>
<dbReference type="Proteomes" id="UP000507470">
    <property type="component" value="Unassembled WGS sequence"/>
</dbReference>
<dbReference type="AlphaFoldDB" id="A0A6J8BIE5"/>